<protein>
    <submittedName>
        <fullName evidence="2">Uncharacterized protein</fullName>
    </submittedName>
</protein>
<dbReference type="Proteomes" id="UP000735302">
    <property type="component" value="Unassembled WGS sequence"/>
</dbReference>
<dbReference type="EMBL" id="BLXT01008389">
    <property type="protein sequence ID" value="GFO48425.1"/>
    <property type="molecule type" value="Genomic_DNA"/>
</dbReference>
<comment type="caution">
    <text evidence="2">The sequence shown here is derived from an EMBL/GenBank/DDBJ whole genome shotgun (WGS) entry which is preliminary data.</text>
</comment>
<dbReference type="AlphaFoldDB" id="A0AAV4DWN6"/>
<feature type="region of interest" description="Disordered" evidence="1">
    <location>
        <begin position="95"/>
        <end position="124"/>
    </location>
</feature>
<feature type="compositionally biased region" description="Basic and acidic residues" evidence="1">
    <location>
        <begin position="107"/>
        <end position="116"/>
    </location>
</feature>
<organism evidence="2 3">
    <name type="scientific">Plakobranchus ocellatus</name>
    <dbReference type="NCBI Taxonomy" id="259542"/>
    <lineage>
        <taxon>Eukaryota</taxon>
        <taxon>Metazoa</taxon>
        <taxon>Spiralia</taxon>
        <taxon>Lophotrochozoa</taxon>
        <taxon>Mollusca</taxon>
        <taxon>Gastropoda</taxon>
        <taxon>Heterobranchia</taxon>
        <taxon>Euthyneura</taxon>
        <taxon>Panpulmonata</taxon>
        <taxon>Sacoglossa</taxon>
        <taxon>Placobranchoidea</taxon>
        <taxon>Plakobranchidae</taxon>
        <taxon>Plakobranchus</taxon>
    </lineage>
</organism>
<accession>A0AAV4DWN6</accession>
<evidence type="ECO:0000313" key="2">
    <source>
        <dbReference type="EMBL" id="GFO48425.1"/>
    </source>
</evidence>
<reference evidence="2 3" key="1">
    <citation type="journal article" date="2021" name="Elife">
        <title>Chloroplast acquisition without the gene transfer in kleptoplastic sea slugs, Plakobranchus ocellatus.</title>
        <authorList>
            <person name="Maeda T."/>
            <person name="Takahashi S."/>
            <person name="Yoshida T."/>
            <person name="Shimamura S."/>
            <person name="Takaki Y."/>
            <person name="Nagai Y."/>
            <person name="Toyoda A."/>
            <person name="Suzuki Y."/>
            <person name="Arimoto A."/>
            <person name="Ishii H."/>
            <person name="Satoh N."/>
            <person name="Nishiyama T."/>
            <person name="Hasebe M."/>
            <person name="Maruyama T."/>
            <person name="Minagawa J."/>
            <person name="Obokata J."/>
            <person name="Shigenobu S."/>
        </authorList>
    </citation>
    <scope>NUCLEOTIDE SEQUENCE [LARGE SCALE GENOMIC DNA]</scope>
</reference>
<evidence type="ECO:0000313" key="3">
    <source>
        <dbReference type="Proteomes" id="UP000735302"/>
    </source>
</evidence>
<name>A0AAV4DWN6_9GAST</name>
<keyword evidence="3" id="KW-1185">Reference proteome</keyword>
<proteinExistence type="predicted"/>
<sequence length="141" mass="16055">MTPILANRNISMKTKSFGAVDQLWSNEKQNGRTARPLSAGTLPELALLSMQRRFLQSTAKVNAHLRKMFYMENLKQERQRKTKSKLFGNIKIGQRRTVQKSSPLSSEGKKTGEKRLNGKGQCGQPTFLQTTLYKERRDLLG</sequence>
<evidence type="ECO:0000256" key="1">
    <source>
        <dbReference type="SAM" id="MobiDB-lite"/>
    </source>
</evidence>
<gene>
    <name evidence="2" type="ORF">PoB_007493000</name>
</gene>